<dbReference type="InterPro" id="IPR015285">
    <property type="entry name" value="RIO2_wHTH_N"/>
</dbReference>
<evidence type="ECO:0000256" key="11">
    <source>
        <dbReference type="ARBA" id="ARBA00047899"/>
    </source>
</evidence>
<evidence type="ECO:0000313" key="18">
    <source>
        <dbReference type="Proteomes" id="UP000799772"/>
    </source>
</evidence>
<dbReference type="EC" id="2.7.11.1" evidence="3"/>
<evidence type="ECO:0000256" key="5">
    <source>
        <dbReference type="ARBA" id="ARBA00022679"/>
    </source>
</evidence>
<feature type="region of interest" description="Disordered" evidence="15">
    <location>
        <begin position="240"/>
        <end position="264"/>
    </location>
</feature>
<comment type="caution">
    <text evidence="17">The sequence shown here is derived from an EMBL/GenBank/DDBJ whole genome shotgun (WGS) entry which is preliminary data.</text>
</comment>
<evidence type="ECO:0000256" key="9">
    <source>
        <dbReference type="ARBA" id="ARBA00022840"/>
    </source>
</evidence>
<evidence type="ECO:0000256" key="15">
    <source>
        <dbReference type="SAM" id="MobiDB-lite"/>
    </source>
</evidence>
<dbReference type="SUPFAM" id="SSF46785">
    <property type="entry name" value="Winged helix' DNA-binding domain"/>
    <property type="match status" value="1"/>
</dbReference>
<comment type="cofactor">
    <cofactor evidence="1">
        <name>Mg(2+)</name>
        <dbReference type="ChEBI" id="CHEBI:18420"/>
    </cofactor>
</comment>
<dbReference type="SMART" id="SM00090">
    <property type="entry name" value="RIO"/>
    <property type="match status" value="1"/>
</dbReference>
<dbReference type="Pfam" id="PF09202">
    <property type="entry name" value="Rio2_N"/>
    <property type="match status" value="1"/>
</dbReference>
<evidence type="ECO:0000256" key="3">
    <source>
        <dbReference type="ARBA" id="ARBA00012513"/>
    </source>
</evidence>
<gene>
    <name evidence="17" type="ORF">NA57DRAFT_32639</name>
</gene>
<comment type="similarity">
    <text evidence="2">Belongs to the protein kinase superfamily. RIO-type Ser/Thr kinase family.</text>
</comment>
<dbReference type="OrthoDB" id="10258631at2759"/>
<dbReference type="GO" id="GO:0005634">
    <property type="term" value="C:nucleus"/>
    <property type="evidence" value="ECO:0007669"/>
    <property type="project" value="TreeGrafter"/>
</dbReference>
<keyword evidence="9" id="KW-0067">ATP-binding</keyword>
<evidence type="ECO:0000256" key="14">
    <source>
        <dbReference type="ARBA" id="ARBA00068837"/>
    </source>
</evidence>
<feature type="compositionally biased region" description="Acidic residues" evidence="15">
    <location>
        <begin position="384"/>
        <end position="398"/>
    </location>
</feature>
<dbReference type="FunFam" id="3.30.200.20:FF:000052">
    <property type="entry name" value="Serine/threonine-protein kinase RIO2"/>
    <property type="match status" value="1"/>
</dbReference>
<comment type="catalytic activity">
    <reaction evidence="11">
        <text>L-threonyl-[protein] + ATP = O-phospho-L-threonyl-[protein] + ADP + H(+)</text>
        <dbReference type="Rhea" id="RHEA:46608"/>
        <dbReference type="Rhea" id="RHEA-COMP:11060"/>
        <dbReference type="Rhea" id="RHEA-COMP:11605"/>
        <dbReference type="ChEBI" id="CHEBI:15378"/>
        <dbReference type="ChEBI" id="CHEBI:30013"/>
        <dbReference type="ChEBI" id="CHEBI:30616"/>
        <dbReference type="ChEBI" id="CHEBI:61977"/>
        <dbReference type="ChEBI" id="CHEBI:456216"/>
        <dbReference type="EC" id="2.7.11.1"/>
    </reaction>
</comment>
<dbReference type="AlphaFoldDB" id="A0A9P4IQM2"/>
<dbReference type="Pfam" id="PF01163">
    <property type="entry name" value="RIO1"/>
    <property type="match status" value="2"/>
</dbReference>
<organism evidence="17 18">
    <name type="scientific">Rhizodiscina lignyota</name>
    <dbReference type="NCBI Taxonomy" id="1504668"/>
    <lineage>
        <taxon>Eukaryota</taxon>
        <taxon>Fungi</taxon>
        <taxon>Dikarya</taxon>
        <taxon>Ascomycota</taxon>
        <taxon>Pezizomycotina</taxon>
        <taxon>Dothideomycetes</taxon>
        <taxon>Pleosporomycetidae</taxon>
        <taxon>Aulographales</taxon>
        <taxon>Rhizodiscinaceae</taxon>
        <taxon>Rhizodiscina</taxon>
    </lineage>
</organism>
<keyword evidence="8 17" id="KW-0418">Kinase</keyword>
<evidence type="ECO:0000256" key="7">
    <source>
        <dbReference type="ARBA" id="ARBA00022741"/>
    </source>
</evidence>
<dbReference type="GO" id="GO:0030490">
    <property type="term" value="P:maturation of SSU-rRNA"/>
    <property type="evidence" value="ECO:0007669"/>
    <property type="project" value="TreeGrafter"/>
</dbReference>
<dbReference type="PANTHER" id="PTHR45852:SF1">
    <property type="entry name" value="SERINE_THREONINE-PROTEIN KINASE RIO2"/>
    <property type="match status" value="1"/>
</dbReference>
<dbReference type="GO" id="GO:0004674">
    <property type="term" value="F:protein serine/threonine kinase activity"/>
    <property type="evidence" value="ECO:0007669"/>
    <property type="project" value="UniProtKB-KW"/>
</dbReference>
<keyword evidence="5" id="KW-0808">Transferase</keyword>
<dbReference type="GO" id="GO:0046872">
    <property type="term" value="F:metal ion binding"/>
    <property type="evidence" value="ECO:0007669"/>
    <property type="project" value="UniProtKB-KW"/>
</dbReference>
<sequence>MKLDPKGIRYLTAEDWRVLTAVEMGSKNHEIVPVPLITQISSLRSGTGVHKCISNLAKANLISKIKNAKYDGYRLAYGGLDYLALNAHRKANCIYSVGNQIGVGKESDIFVVASPSGQQRVLKIHRLGRISFRSVKSNRDYLRKRQGGSWMYMSRLAAMKEHAFMKALWDNGFPVPEPVAQNRHTVVMSLVDGFPLRQISSVPDPPALYAELISLAMRLAQYGLIHGDFNEFNIMIEEQPEASNSSPNDTESSKENDDRSPNVRLNPIIIDFPQMVSTSHANAEYYFDRDIACIKKFFERRFKFTSDDPGPTFADAMKQAQRSHNQRRLDVEVEASGFSKKMAKELESYMQEVGVEGDGGGLSVKHDGAVGDATELEGQRDGGEDNEDLGEEDGEGEESDRPASPHLYPALSPMDVMTPLDIHDRQFAFEAAAVGEPALPAKPRATAQAAGWAI</sequence>
<comment type="catalytic activity">
    <reaction evidence="12">
        <text>L-seryl-[protein] + ATP = O-phospho-L-seryl-[protein] + ADP + H(+)</text>
        <dbReference type="Rhea" id="RHEA:17989"/>
        <dbReference type="Rhea" id="RHEA-COMP:9863"/>
        <dbReference type="Rhea" id="RHEA-COMP:11604"/>
        <dbReference type="ChEBI" id="CHEBI:15378"/>
        <dbReference type="ChEBI" id="CHEBI:29999"/>
        <dbReference type="ChEBI" id="CHEBI:30616"/>
        <dbReference type="ChEBI" id="CHEBI:83421"/>
        <dbReference type="ChEBI" id="CHEBI:456216"/>
        <dbReference type="EC" id="2.7.11.1"/>
    </reaction>
</comment>
<dbReference type="InterPro" id="IPR030484">
    <property type="entry name" value="Rio2"/>
</dbReference>
<dbReference type="FunFam" id="1.10.10.10:FF:000053">
    <property type="entry name" value="Serine/threonine-protein kinase RIO2"/>
    <property type="match status" value="1"/>
</dbReference>
<dbReference type="Gene3D" id="3.30.200.20">
    <property type="entry name" value="Phosphorylase Kinase, domain 1"/>
    <property type="match status" value="1"/>
</dbReference>
<feature type="compositionally biased region" description="Polar residues" evidence="15">
    <location>
        <begin position="241"/>
        <end position="250"/>
    </location>
</feature>
<reference evidence="17" key="1">
    <citation type="journal article" date="2020" name="Stud. Mycol.">
        <title>101 Dothideomycetes genomes: a test case for predicting lifestyles and emergence of pathogens.</title>
        <authorList>
            <person name="Haridas S."/>
            <person name="Albert R."/>
            <person name="Binder M."/>
            <person name="Bloem J."/>
            <person name="Labutti K."/>
            <person name="Salamov A."/>
            <person name="Andreopoulos B."/>
            <person name="Baker S."/>
            <person name="Barry K."/>
            <person name="Bills G."/>
            <person name="Bluhm B."/>
            <person name="Cannon C."/>
            <person name="Castanera R."/>
            <person name="Culley D."/>
            <person name="Daum C."/>
            <person name="Ezra D."/>
            <person name="Gonzalez J."/>
            <person name="Henrissat B."/>
            <person name="Kuo A."/>
            <person name="Liang C."/>
            <person name="Lipzen A."/>
            <person name="Lutzoni F."/>
            <person name="Magnuson J."/>
            <person name="Mondo S."/>
            <person name="Nolan M."/>
            <person name="Ohm R."/>
            <person name="Pangilinan J."/>
            <person name="Park H.-J."/>
            <person name="Ramirez L."/>
            <person name="Alfaro M."/>
            <person name="Sun H."/>
            <person name="Tritt A."/>
            <person name="Yoshinaga Y."/>
            <person name="Zwiers L.-H."/>
            <person name="Turgeon B."/>
            <person name="Goodwin S."/>
            <person name="Spatafora J."/>
            <person name="Crous P."/>
            <person name="Grigoriev I."/>
        </authorList>
    </citation>
    <scope>NUCLEOTIDE SEQUENCE</scope>
    <source>
        <strain evidence="17">CBS 133067</strain>
    </source>
</reference>
<feature type="region of interest" description="Disordered" evidence="15">
    <location>
        <begin position="374"/>
        <end position="412"/>
    </location>
</feature>
<dbReference type="SUPFAM" id="SSF56112">
    <property type="entry name" value="Protein kinase-like (PK-like)"/>
    <property type="match status" value="1"/>
</dbReference>
<evidence type="ECO:0000313" key="17">
    <source>
        <dbReference type="EMBL" id="KAF2103568.1"/>
    </source>
</evidence>
<dbReference type="InterPro" id="IPR036390">
    <property type="entry name" value="WH_DNA-bd_sf"/>
</dbReference>
<evidence type="ECO:0000256" key="10">
    <source>
        <dbReference type="ARBA" id="ARBA00022842"/>
    </source>
</evidence>
<keyword evidence="18" id="KW-1185">Reference proteome</keyword>
<proteinExistence type="inferred from homology"/>
<name>A0A9P4IQM2_9PEZI</name>
<evidence type="ECO:0000256" key="1">
    <source>
        <dbReference type="ARBA" id="ARBA00001946"/>
    </source>
</evidence>
<feature type="domain" description="RIO kinase" evidence="16">
    <location>
        <begin position="66"/>
        <end position="319"/>
    </location>
</feature>
<dbReference type="GO" id="GO:0005829">
    <property type="term" value="C:cytosol"/>
    <property type="evidence" value="ECO:0007669"/>
    <property type="project" value="TreeGrafter"/>
</dbReference>
<feature type="compositionally biased region" description="Basic and acidic residues" evidence="15">
    <location>
        <begin position="251"/>
        <end position="261"/>
    </location>
</feature>
<dbReference type="InterPro" id="IPR011009">
    <property type="entry name" value="Kinase-like_dom_sf"/>
</dbReference>
<dbReference type="InterPro" id="IPR000687">
    <property type="entry name" value="RIO_kinase"/>
</dbReference>
<dbReference type="PROSITE" id="PS01245">
    <property type="entry name" value="RIO1"/>
    <property type="match status" value="1"/>
</dbReference>
<dbReference type="GO" id="GO:0030688">
    <property type="term" value="C:preribosome, small subunit precursor"/>
    <property type="evidence" value="ECO:0007669"/>
    <property type="project" value="TreeGrafter"/>
</dbReference>
<evidence type="ECO:0000256" key="6">
    <source>
        <dbReference type="ARBA" id="ARBA00022723"/>
    </source>
</evidence>
<keyword evidence="10" id="KW-0460">Magnesium</keyword>
<protein>
    <recommendedName>
        <fullName evidence="13">Serine/threonine-protein kinase RIO2</fullName>
        <ecNumber evidence="3">2.7.11.1</ecNumber>
    </recommendedName>
    <alternativeName>
        <fullName evidence="14">Serine/threonine-protein kinase rio2</fullName>
    </alternativeName>
</protein>
<accession>A0A9P4IQM2</accession>
<evidence type="ECO:0000259" key="16">
    <source>
        <dbReference type="SMART" id="SM00090"/>
    </source>
</evidence>
<dbReference type="InterPro" id="IPR018934">
    <property type="entry name" value="RIO_dom"/>
</dbReference>
<evidence type="ECO:0000256" key="13">
    <source>
        <dbReference type="ARBA" id="ARBA00068353"/>
    </source>
</evidence>
<evidence type="ECO:0000256" key="4">
    <source>
        <dbReference type="ARBA" id="ARBA00022527"/>
    </source>
</evidence>
<dbReference type="InterPro" id="IPR036388">
    <property type="entry name" value="WH-like_DNA-bd_sf"/>
</dbReference>
<evidence type="ECO:0000256" key="2">
    <source>
        <dbReference type="ARBA" id="ARBA00009196"/>
    </source>
</evidence>
<dbReference type="GO" id="GO:0005524">
    <property type="term" value="F:ATP binding"/>
    <property type="evidence" value="ECO:0007669"/>
    <property type="project" value="UniProtKB-KW"/>
</dbReference>
<dbReference type="InterPro" id="IPR018935">
    <property type="entry name" value="RIO_kinase_CS"/>
</dbReference>
<evidence type="ECO:0000256" key="12">
    <source>
        <dbReference type="ARBA" id="ARBA00048679"/>
    </source>
</evidence>
<dbReference type="Proteomes" id="UP000799772">
    <property type="component" value="Unassembled WGS sequence"/>
</dbReference>
<keyword evidence="6" id="KW-0479">Metal-binding</keyword>
<dbReference type="Gene3D" id="1.10.510.10">
    <property type="entry name" value="Transferase(Phosphotransferase) domain 1"/>
    <property type="match status" value="1"/>
</dbReference>
<keyword evidence="4 17" id="KW-0723">Serine/threonine-protein kinase</keyword>
<dbReference type="EMBL" id="ML978122">
    <property type="protein sequence ID" value="KAF2103568.1"/>
    <property type="molecule type" value="Genomic_DNA"/>
</dbReference>
<dbReference type="Gene3D" id="1.10.10.10">
    <property type="entry name" value="Winged helix-like DNA-binding domain superfamily/Winged helix DNA-binding domain"/>
    <property type="match status" value="1"/>
</dbReference>
<keyword evidence="7" id="KW-0547">Nucleotide-binding</keyword>
<evidence type="ECO:0000256" key="8">
    <source>
        <dbReference type="ARBA" id="ARBA00022777"/>
    </source>
</evidence>
<dbReference type="PANTHER" id="PTHR45852">
    <property type="entry name" value="SER/THR-PROTEIN KINASE RIO2"/>
    <property type="match status" value="1"/>
</dbReference>
<dbReference type="CDD" id="cd05144">
    <property type="entry name" value="RIO2_C"/>
    <property type="match status" value="1"/>
</dbReference>